<sequence length="115" mass="13062">MVAFQHLSVSAALVVLAVAGRALAAPTNLRELESRAVEVSDSIPQARDVDMLYESLIQRRDLETRSRRRGDEKLMDNMKFGFKDFIALMGRDLDDRDIDDVLDALVQVSRRDRDI</sequence>
<feature type="chain" id="PRO_5034889612" evidence="1">
    <location>
        <begin position="25"/>
        <end position="115"/>
    </location>
</feature>
<evidence type="ECO:0000313" key="3">
    <source>
        <dbReference type="Proteomes" id="UP000616885"/>
    </source>
</evidence>
<gene>
    <name evidence="2" type="ORF">IM811_014170</name>
</gene>
<feature type="signal peptide" evidence="1">
    <location>
        <begin position="1"/>
        <end position="24"/>
    </location>
</feature>
<organism evidence="2 3">
    <name type="scientific">Bionectria ochroleuca</name>
    <name type="common">Gliocladium roseum</name>
    <dbReference type="NCBI Taxonomy" id="29856"/>
    <lineage>
        <taxon>Eukaryota</taxon>
        <taxon>Fungi</taxon>
        <taxon>Dikarya</taxon>
        <taxon>Ascomycota</taxon>
        <taxon>Pezizomycotina</taxon>
        <taxon>Sordariomycetes</taxon>
        <taxon>Hypocreomycetidae</taxon>
        <taxon>Hypocreales</taxon>
        <taxon>Bionectriaceae</taxon>
        <taxon>Clonostachys</taxon>
    </lineage>
</organism>
<reference evidence="2" key="1">
    <citation type="submission" date="2020-10" db="EMBL/GenBank/DDBJ databases">
        <title>High-Quality Genome Resource of Clonostachys rosea strain S41 by Oxford Nanopore Long-Read Sequencing.</title>
        <authorList>
            <person name="Wang H."/>
        </authorList>
    </citation>
    <scope>NUCLEOTIDE SEQUENCE</scope>
    <source>
        <strain evidence="2">S41</strain>
    </source>
</reference>
<dbReference type="AlphaFoldDB" id="A0A8H7TM96"/>
<protein>
    <submittedName>
        <fullName evidence="2">Uncharacterized protein</fullName>
    </submittedName>
</protein>
<proteinExistence type="predicted"/>
<name>A0A8H7TM96_BIOOC</name>
<dbReference type="Proteomes" id="UP000616885">
    <property type="component" value="Unassembled WGS sequence"/>
</dbReference>
<keyword evidence="1" id="KW-0732">Signal</keyword>
<accession>A0A8H7TM96</accession>
<comment type="caution">
    <text evidence="2">The sequence shown here is derived from an EMBL/GenBank/DDBJ whole genome shotgun (WGS) entry which is preliminary data.</text>
</comment>
<evidence type="ECO:0000313" key="2">
    <source>
        <dbReference type="EMBL" id="KAF9752376.1"/>
    </source>
</evidence>
<evidence type="ECO:0000256" key="1">
    <source>
        <dbReference type="SAM" id="SignalP"/>
    </source>
</evidence>
<dbReference type="EMBL" id="JADCTT010000005">
    <property type="protein sequence ID" value="KAF9752376.1"/>
    <property type="molecule type" value="Genomic_DNA"/>
</dbReference>